<evidence type="ECO:0000313" key="2">
    <source>
        <dbReference type="EMBL" id="ETB60957.1"/>
    </source>
</evidence>
<reference evidence="2 3" key="1">
    <citation type="submission" date="2013-11" db="EMBL/GenBank/DDBJ databases">
        <title>The Genome Sequence of Plasmodium yoelii 17X.</title>
        <authorList>
            <consortium name="The Broad Institute Genomics Platform"/>
            <consortium name="The Broad Institute Genome Sequencing Center for Infectious Disease"/>
            <person name="Neafsey D."/>
            <person name="Adams J."/>
            <person name="Walker B."/>
            <person name="Young S.K."/>
            <person name="Zeng Q."/>
            <person name="Gargeya S."/>
            <person name="Fitzgerald M."/>
            <person name="Haas B."/>
            <person name="Abouelleil A."/>
            <person name="Alvarado L."/>
            <person name="Chapman S.B."/>
            <person name="Gainer-Dewar J."/>
            <person name="Goldberg J."/>
            <person name="Griggs A."/>
            <person name="Gujja S."/>
            <person name="Hansen M."/>
            <person name="Howarth C."/>
            <person name="Imamovic A."/>
            <person name="Ireland A."/>
            <person name="Larimer J."/>
            <person name="McCowan C."/>
            <person name="Murphy C."/>
            <person name="Pearson M."/>
            <person name="Poon T.W."/>
            <person name="Priest M."/>
            <person name="Roberts A."/>
            <person name="Saif S."/>
            <person name="Shea T."/>
            <person name="Sykes S."/>
            <person name="Wortman J."/>
            <person name="Nusbaum C."/>
            <person name="Birren B."/>
        </authorList>
    </citation>
    <scope>NUCLEOTIDE SEQUENCE [LARGE SCALE GENOMIC DNA]</scope>
    <source>
        <strain evidence="2 3">17X</strain>
    </source>
</reference>
<dbReference type="AlphaFoldDB" id="V7PQC3"/>
<evidence type="ECO:0000256" key="1">
    <source>
        <dbReference type="SAM" id="Coils"/>
    </source>
</evidence>
<dbReference type="Gene3D" id="1.20.5.2950">
    <property type="match status" value="1"/>
</dbReference>
<dbReference type="OrthoDB" id="372962at2759"/>
<sequence>MKENLENNYMQIIYENGIYKLKFISNDNHKNCYSNDNHKNCYSNDNHKNFYFNDKKNIYSKVHLNYQKCQNKKNNFFMTKQVSLENTYFKTKNNIDICKKYFTEKKNNFFYKKKCTNTDHNGNDNINYKNDQLINLKKNRHNYYTNNNTSISLRSFIQKAENKYVTNKYVTNKYATNKYATNKNATNKNATNKYTRQNNETTNLYNCKIYKKNNKYVYYNNLNYSNKFSNYFDIHLNLKNRSTNKFYRRPKCQEIKNYNHVCKVNNFEKNYNNTKTLFNANTNLNIINKTNIDGNCKNRKNNLFDKCMKYNKVKEQVCYIDFLLNGEKEAKKIIEKAYKHKDNIKKYMYKNIDEEIEKLKKKEILVYNENLKKMEKEIKIYQNKIEQNLQNYILKINNIYKNIDNISKYLIDKIINVDLTFNSNLLKHYLPVKNIEQYIFTNSGKI</sequence>
<keyword evidence="3" id="KW-1185">Reference proteome</keyword>
<feature type="coiled-coil region" evidence="1">
    <location>
        <begin position="357"/>
        <end position="391"/>
    </location>
</feature>
<proteinExistence type="predicted"/>
<dbReference type="EMBL" id="KI635738">
    <property type="protein sequence ID" value="ETB60957.1"/>
    <property type="molecule type" value="Genomic_DNA"/>
</dbReference>
<organism evidence="2 3">
    <name type="scientific">Plasmodium yoelii 17X</name>
    <dbReference type="NCBI Taxonomy" id="1323249"/>
    <lineage>
        <taxon>Eukaryota</taxon>
        <taxon>Sar</taxon>
        <taxon>Alveolata</taxon>
        <taxon>Apicomplexa</taxon>
        <taxon>Aconoidasida</taxon>
        <taxon>Haemosporida</taxon>
        <taxon>Plasmodiidae</taxon>
        <taxon>Plasmodium</taxon>
        <taxon>Plasmodium (Vinckeia)</taxon>
    </lineage>
</organism>
<gene>
    <name evidence="2" type="ORF">YYC_01914</name>
</gene>
<protein>
    <submittedName>
        <fullName evidence="2">Uncharacterized protein</fullName>
    </submittedName>
</protein>
<name>V7PQC3_PLAYE</name>
<dbReference type="Proteomes" id="UP000018538">
    <property type="component" value="Unassembled WGS sequence"/>
</dbReference>
<evidence type="ECO:0000313" key="3">
    <source>
        <dbReference type="Proteomes" id="UP000018538"/>
    </source>
</evidence>
<accession>V7PQC3</accession>
<keyword evidence="1" id="KW-0175">Coiled coil</keyword>